<keyword evidence="5 7" id="KW-1133">Transmembrane helix</keyword>
<evidence type="ECO:0000256" key="3">
    <source>
        <dbReference type="ARBA" id="ARBA00022475"/>
    </source>
</evidence>
<accession>A0A7S8RH92</accession>
<evidence type="ECO:0000256" key="4">
    <source>
        <dbReference type="ARBA" id="ARBA00022692"/>
    </source>
</evidence>
<dbReference type="KEGG" id="msf:IT882_01810"/>
<evidence type="ECO:0000313" key="9">
    <source>
        <dbReference type="EMBL" id="QPE04891.1"/>
    </source>
</evidence>
<feature type="transmembrane region" description="Helical" evidence="7">
    <location>
        <begin position="163"/>
        <end position="186"/>
    </location>
</feature>
<evidence type="ECO:0000256" key="6">
    <source>
        <dbReference type="ARBA" id="ARBA00023136"/>
    </source>
</evidence>
<evidence type="ECO:0000256" key="5">
    <source>
        <dbReference type="ARBA" id="ARBA00022989"/>
    </source>
</evidence>
<feature type="transmembrane region" description="Helical" evidence="7">
    <location>
        <begin position="223"/>
        <end position="245"/>
    </location>
</feature>
<feature type="transmembrane region" description="Helical" evidence="7">
    <location>
        <begin position="251"/>
        <end position="271"/>
    </location>
</feature>
<evidence type="ECO:0000256" key="7">
    <source>
        <dbReference type="SAM" id="Phobius"/>
    </source>
</evidence>
<feature type="transmembrane region" description="Helical" evidence="7">
    <location>
        <begin position="446"/>
        <end position="471"/>
    </location>
</feature>
<evidence type="ECO:0000313" key="10">
    <source>
        <dbReference type="Proteomes" id="UP000594480"/>
    </source>
</evidence>
<feature type="transmembrane region" description="Helical" evidence="7">
    <location>
        <begin position="308"/>
        <end position="331"/>
    </location>
</feature>
<keyword evidence="10" id="KW-1185">Reference proteome</keyword>
<dbReference type="Proteomes" id="UP000594480">
    <property type="component" value="Chromosome"/>
</dbReference>
<feature type="transmembrane region" description="Helical" evidence="7">
    <location>
        <begin position="129"/>
        <end position="157"/>
    </location>
</feature>
<protein>
    <submittedName>
        <fullName evidence="9">FtsX-like permease family protein</fullName>
    </submittedName>
</protein>
<feature type="transmembrane region" description="Helical" evidence="7">
    <location>
        <begin position="70"/>
        <end position="103"/>
    </location>
</feature>
<sequence>MSALATSVEPAAFSVRRTRTSLAWLRERGMGASILVAAISTVFGVVLIATTDFLAAMLRADPYIGDSGTLAFVLGFLTLLLVALAVYVAGIVTANTFATVVAGRARQIALLRLIGASARSQRARVATQGLVVGIVGAVAGTVLGIVVSAAGAQIAIVRLGLDAVHVAPVTVSMLLPGLIVALTTWLSAWIGSRRVLEVTPLQAVSGSVPLAADEVAARRGRHVVAGILFALGAVALAAGILLGLVSPLGVVVAFFGGVLSFTGITMAAPLVMPPALRLVGRAFGRSAPARLAVQNAYRNPERAARTSIGIVIGVTLVTMFAVAIESVKAVLTANAGGTLEPELASIMDTFAAIMMGLVAISAVIAGVGLVNLLTLGIIQRTRELGLLRALGVSIAQIRRMVLLEAVHVTVTSTLLGVLLGIAYGWAGAQSLLGSVPTSPDGLLRAGIVWPAVPLGPLVVIIAATAVLTVVASVTPTRLATRVAPVAALSE</sequence>
<feature type="transmembrane region" description="Helical" evidence="7">
    <location>
        <begin position="400"/>
        <end position="426"/>
    </location>
</feature>
<dbReference type="InterPro" id="IPR003838">
    <property type="entry name" value="ABC3_permease_C"/>
</dbReference>
<evidence type="ECO:0000256" key="1">
    <source>
        <dbReference type="ARBA" id="ARBA00004651"/>
    </source>
</evidence>
<comment type="subcellular location">
    <subcellularLocation>
        <location evidence="1">Cell membrane</location>
        <topology evidence="1">Multi-pass membrane protein</topology>
    </subcellularLocation>
</comment>
<dbReference type="RefSeq" id="WP_195692918.1">
    <property type="nucleotide sequence ID" value="NZ_CP064760.1"/>
</dbReference>
<proteinExistence type="inferred from homology"/>
<dbReference type="GO" id="GO:0044874">
    <property type="term" value="P:lipoprotein localization to outer membrane"/>
    <property type="evidence" value="ECO:0007669"/>
    <property type="project" value="TreeGrafter"/>
</dbReference>
<name>A0A7S8RH92_9MICO</name>
<keyword evidence="6 7" id="KW-0472">Membrane</keyword>
<dbReference type="Pfam" id="PF02687">
    <property type="entry name" value="FtsX"/>
    <property type="match status" value="2"/>
</dbReference>
<dbReference type="PANTHER" id="PTHR30489">
    <property type="entry name" value="LIPOPROTEIN-RELEASING SYSTEM TRANSMEMBRANE PROTEIN LOLE"/>
    <property type="match status" value="1"/>
</dbReference>
<keyword evidence="3" id="KW-1003">Cell membrane</keyword>
<feature type="domain" description="ABC3 transporter permease C-terminal" evidence="8">
    <location>
        <begin position="80"/>
        <end position="197"/>
    </location>
</feature>
<feature type="transmembrane region" description="Helical" evidence="7">
    <location>
        <begin position="34"/>
        <end position="58"/>
    </location>
</feature>
<keyword evidence="4 7" id="KW-0812">Transmembrane</keyword>
<reference evidence="9 10" key="1">
    <citation type="submission" date="2020-11" db="EMBL/GenBank/DDBJ databases">
        <title>Amino acid is mineralized and recycled by bacteria in oceanic microbiome.</title>
        <authorList>
            <person name="Zheng L.Y."/>
        </authorList>
    </citation>
    <scope>NUCLEOTIDE SEQUENCE [LARGE SCALE GENOMIC DNA]</scope>
    <source>
        <strain evidence="9 10">A32-1</strain>
    </source>
</reference>
<dbReference type="EMBL" id="CP064760">
    <property type="protein sequence ID" value="QPE04891.1"/>
    <property type="molecule type" value="Genomic_DNA"/>
</dbReference>
<dbReference type="GO" id="GO:0098797">
    <property type="term" value="C:plasma membrane protein complex"/>
    <property type="evidence" value="ECO:0007669"/>
    <property type="project" value="TreeGrafter"/>
</dbReference>
<organism evidence="9 10">
    <name type="scientific">Microbacterium schleiferi</name>
    <dbReference type="NCBI Taxonomy" id="69362"/>
    <lineage>
        <taxon>Bacteria</taxon>
        <taxon>Bacillati</taxon>
        <taxon>Actinomycetota</taxon>
        <taxon>Actinomycetes</taxon>
        <taxon>Micrococcales</taxon>
        <taxon>Microbacteriaceae</taxon>
        <taxon>Microbacterium</taxon>
    </lineage>
</organism>
<comment type="similarity">
    <text evidence="2">Belongs to the ABC-4 integral membrane protein family. LolC/E subfamily.</text>
</comment>
<evidence type="ECO:0000256" key="2">
    <source>
        <dbReference type="ARBA" id="ARBA00005236"/>
    </source>
</evidence>
<dbReference type="PANTHER" id="PTHR30489:SF0">
    <property type="entry name" value="LIPOPROTEIN-RELEASING SYSTEM TRANSMEMBRANE PROTEIN LOLE"/>
    <property type="match status" value="1"/>
</dbReference>
<dbReference type="AlphaFoldDB" id="A0A7S8RH92"/>
<dbReference type="InterPro" id="IPR051447">
    <property type="entry name" value="Lipoprotein-release_system"/>
</dbReference>
<feature type="domain" description="ABC3 transporter permease C-terminal" evidence="8">
    <location>
        <begin position="357"/>
        <end position="482"/>
    </location>
</feature>
<evidence type="ECO:0000259" key="8">
    <source>
        <dbReference type="Pfam" id="PF02687"/>
    </source>
</evidence>
<feature type="transmembrane region" description="Helical" evidence="7">
    <location>
        <begin position="351"/>
        <end position="379"/>
    </location>
</feature>
<gene>
    <name evidence="9" type="ORF">IT882_01810</name>
</gene>